<dbReference type="Proteomes" id="UP000490535">
    <property type="component" value="Unassembled WGS sequence"/>
</dbReference>
<dbReference type="InterPro" id="IPR017938">
    <property type="entry name" value="Riboflavin_synthase-like_b-brl"/>
</dbReference>
<comment type="caution">
    <text evidence="2">The sequence shown here is derived from an EMBL/GenBank/DDBJ whole genome shotgun (WGS) entry which is preliminary data.</text>
</comment>
<organism evidence="2 3">
    <name type="scientific">Acinetobacter bereziniae</name>
    <name type="common">Acinetobacter genomosp. 10</name>
    <dbReference type="NCBI Taxonomy" id="106648"/>
    <lineage>
        <taxon>Bacteria</taxon>
        <taxon>Pseudomonadati</taxon>
        <taxon>Pseudomonadota</taxon>
        <taxon>Gammaproteobacteria</taxon>
        <taxon>Moraxellales</taxon>
        <taxon>Moraxellaceae</taxon>
        <taxon>Acinetobacter</taxon>
    </lineage>
</organism>
<dbReference type="InterPro" id="IPR008333">
    <property type="entry name" value="Cbr1-like_FAD-bd_dom"/>
</dbReference>
<dbReference type="AlphaFoldDB" id="A0A833PCW4"/>
<name>A0A833PCW4_ACIBZ</name>
<dbReference type="SUPFAM" id="SSF63380">
    <property type="entry name" value="Riboflavin synthase domain-like"/>
    <property type="match status" value="1"/>
</dbReference>
<dbReference type="GO" id="GO:0016491">
    <property type="term" value="F:oxidoreductase activity"/>
    <property type="evidence" value="ECO:0007669"/>
    <property type="project" value="InterPro"/>
</dbReference>
<dbReference type="InterPro" id="IPR050415">
    <property type="entry name" value="MRET"/>
</dbReference>
<evidence type="ECO:0000259" key="1">
    <source>
        <dbReference type="PROSITE" id="PS51384"/>
    </source>
</evidence>
<dbReference type="EMBL" id="WNDP01000097">
    <property type="protein sequence ID" value="KAF1022123.1"/>
    <property type="molecule type" value="Genomic_DNA"/>
</dbReference>
<accession>A0A833PCW4</accession>
<reference evidence="3" key="1">
    <citation type="journal article" date="2020" name="MBio">
        <title>Horizontal gene transfer to a defensive symbiont with a reduced genome amongst a multipartite beetle microbiome.</title>
        <authorList>
            <person name="Waterworth S.C."/>
            <person name="Florez L.V."/>
            <person name="Rees E.R."/>
            <person name="Hertweck C."/>
            <person name="Kaltenpoth M."/>
            <person name="Kwan J.C."/>
        </authorList>
    </citation>
    <scope>NUCLEOTIDE SEQUENCE [LARGE SCALE GENOMIC DNA]</scope>
</reference>
<dbReference type="PANTHER" id="PTHR47354:SF3">
    <property type="entry name" value="OXIDOREDUCTASE-RELATED"/>
    <property type="match status" value="1"/>
</dbReference>
<evidence type="ECO:0000313" key="3">
    <source>
        <dbReference type="Proteomes" id="UP000490535"/>
    </source>
</evidence>
<proteinExistence type="predicted"/>
<sequence length="144" mass="16435">MHAIEKQKSPVTSIFDMVLGNDSTNFWLQKINPLWSVQQSLGKIVEKKQSAADTVCLKIKINRHFKMGQAGQHHPVVVEANGRRYERTYSLTQLDTQHVLLTVKKVEKGVVSQWLIDHVQIGDIIEFGQPYGDICSQKLFILSY</sequence>
<dbReference type="Pfam" id="PF00970">
    <property type="entry name" value="FAD_binding_6"/>
    <property type="match status" value="1"/>
</dbReference>
<dbReference type="Gene3D" id="2.40.30.10">
    <property type="entry name" value="Translation factors"/>
    <property type="match status" value="1"/>
</dbReference>
<dbReference type="PANTHER" id="PTHR47354">
    <property type="entry name" value="NADH OXIDOREDUCTASE HCR"/>
    <property type="match status" value="1"/>
</dbReference>
<feature type="domain" description="FAD-binding FR-type" evidence="1">
    <location>
        <begin position="37"/>
        <end position="137"/>
    </location>
</feature>
<protein>
    <submittedName>
        <fullName evidence="2">NADPH oxidoreductase</fullName>
    </submittedName>
</protein>
<gene>
    <name evidence="2" type="ORF">GAK29_03244</name>
</gene>
<dbReference type="PROSITE" id="PS51384">
    <property type="entry name" value="FAD_FR"/>
    <property type="match status" value="1"/>
</dbReference>
<evidence type="ECO:0000313" key="2">
    <source>
        <dbReference type="EMBL" id="KAF1022123.1"/>
    </source>
</evidence>
<dbReference type="InterPro" id="IPR017927">
    <property type="entry name" value="FAD-bd_FR_type"/>
</dbReference>